<gene>
    <name evidence="2" type="ORF">PODLI_1B037273</name>
</gene>
<dbReference type="EMBL" id="CANTUW010001135">
    <property type="protein sequence ID" value="CAI7935514.1"/>
    <property type="molecule type" value="Genomic_DNA"/>
</dbReference>
<sequence length="51" mass="5367">GDAVTPCSRDERLGRAVQERAAKREGARPGEAGWDAEGIQVSEECVPCVPG</sequence>
<evidence type="ECO:0000256" key="1">
    <source>
        <dbReference type="SAM" id="MobiDB-lite"/>
    </source>
</evidence>
<feature type="region of interest" description="Disordered" evidence="1">
    <location>
        <begin position="1"/>
        <end position="36"/>
    </location>
</feature>
<evidence type="ECO:0000313" key="2">
    <source>
        <dbReference type="EMBL" id="CAI7935514.1"/>
    </source>
</evidence>
<organism evidence="2 3">
    <name type="scientific">Podarcis lilfordi</name>
    <name type="common">Lilford's wall lizard</name>
    <dbReference type="NCBI Taxonomy" id="74358"/>
    <lineage>
        <taxon>Eukaryota</taxon>
        <taxon>Metazoa</taxon>
        <taxon>Chordata</taxon>
        <taxon>Craniata</taxon>
        <taxon>Vertebrata</taxon>
        <taxon>Euteleostomi</taxon>
        <taxon>Lepidosauria</taxon>
        <taxon>Squamata</taxon>
        <taxon>Bifurcata</taxon>
        <taxon>Unidentata</taxon>
        <taxon>Episquamata</taxon>
        <taxon>Laterata</taxon>
        <taxon>Lacertibaenia</taxon>
        <taxon>Lacertidae</taxon>
        <taxon>Podarcis</taxon>
    </lineage>
</organism>
<dbReference type="Proteomes" id="UP001178461">
    <property type="component" value="Unassembled WGS sequence"/>
</dbReference>
<keyword evidence="3" id="KW-1185">Reference proteome</keyword>
<name>A0AA35QQX4_9SAUR</name>
<dbReference type="AlphaFoldDB" id="A0AA35QQX4"/>
<feature type="compositionally biased region" description="Basic and acidic residues" evidence="1">
    <location>
        <begin position="8"/>
        <end position="28"/>
    </location>
</feature>
<proteinExistence type="predicted"/>
<evidence type="ECO:0000313" key="3">
    <source>
        <dbReference type="Proteomes" id="UP001178461"/>
    </source>
</evidence>
<protein>
    <submittedName>
        <fullName evidence="2">Uncharacterized protein</fullName>
    </submittedName>
</protein>
<accession>A0AA35QQX4</accession>
<reference evidence="2" key="1">
    <citation type="submission" date="2022-12" db="EMBL/GenBank/DDBJ databases">
        <authorList>
            <person name="Alioto T."/>
            <person name="Alioto T."/>
            <person name="Gomez Garrido J."/>
        </authorList>
    </citation>
    <scope>NUCLEOTIDE SEQUENCE</scope>
</reference>
<comment type="caution">
    <text evidence="2">The sequence shown here is derived from an EMBL/GenBank/DDBJ whole genome shotgun (WGS) entry which is preliminary data.</text>
</comment>
<feature type="non-terminal residue" evidence="2">
    <location>
        <position position="1"/>
    </location>
</feature>